<reference evidence="2" key="1">
    <citation type="journal article" date="2015" name="Nature">
        <title>Complex archaea that bridge the gap between prokaryotes and eukaryotes.</title>
        <authorList>
            <person name="Spang A."/>
            <person name="Saw J.H."/>
            <person name="Jorgensen S.L."/>
            <person name="Zaremba-Niedzwiedzka K."/>
            <person name="Martijn J."/>
            <person name="Lind A.E."/>
            <person name="van Eijk R."/>
            <person name="Schleper C."/>
            <person name="Guy L."/>
            <person name="Ettema T.J."/>
        </authorList>
    </citation>
    <scope>NUCLEOTIDE SEQUENCE</scope>
</reference>
<dbReference type="Gene3D" id="3.60.21.10">
    <property type="match status" value="1"/>
</dbReference>
<dbReference type="SUPFAM" id="SSF56300">
    <property type="entry name" value="Metallo-dependent phosphatases"/>
    <property type="match status" value="1"/>
</dbReference>
<evidence type="ECO:0000313" key="2">
    <source>
        <dbReference type="EMBL" id="KKK89399.1"/>
    </source>
</evidence>
<name>A0A0F9BFJ7_9ZZZZ</name>
<dbReference type="GO" id="GO:0016787">
    <property type="term" value="F:hydrolase activity"/>
    <property type="evidence" value="ECO:0007669"/>
    <property type="project" value="InterPro"/>
</dbReference>
<dbReference type="PANTHER" id="PTHR37523">
    <property type="entry name" value="METALLOPHOSPHOESTERASE"/>
    <property type="match status" value="1"/>
</dbReference>
<sequence>MKILFVTDLHGCKWKYDRLFNAACTYQADVVVNSGDMLPKDGELFQQDQFITQDLSSHFNQFEEAGIEYMCYLGNDDLRIFDDLFEETCQQYEHIYNLAQRKVTIEHVEFIGMNWVVDYPFRLKDRCRMDTKEYQFQSQFGTGLLSTPKGWQELSDWFRYAETLPTIADELEVLVRPKVFSQSIYILHMPPAGLGLDICRDGQQVGSHAIYEFLCQYQPRLSLHGHIHESPQISGTWKTALGDTLCIQPGQLSPLTYVVIDLMSMEIERHTESRQYPS</sequence>
<protein>
    <recommendedName>
        <fullName evidence="1">Calcineurin-like phosphoesterase domain-containing protein</fullName>
    </recommendedName>
</protein>
<organism evidence="2">
    <name type="scientific">marine sediment metagenome</name>
    <dbReference type="NCBI Taxonomy" id="412755"/>
    <lineage>
        <taxon>unclassified sequences</taxon>
        <taxon>metagenomes</taxon>
        <taxon>ecological metagenomes</taxon>
    </lineage>
</organism>
<evidence type="ECO:0000259" key="1">
    <source>
        <dbReference type="Pfam" id="PF00149"/>
    </source>
</evidence>
<dbReference type="InterPro" id="IPR004843">
    <property type="entry name" value="Calcineurin-like_PHP"/>
</dbReference>
<dbReference type="AlphaFoldDB" id="A0A0F9BFJ7"/>
<dbReference type="InterPro" id="IPR029052">
    <property type="entry name" value="Metallo-depent_PP-like"/>
</dbReference>
<comment type="caution">
    <text evidence="2">The sequence shown here is derived from an EMBL/GenBank/DDBJ whole genome shotgun (WGS) entry which is preliminary data.</text>
</comment>
<gene>
    <name evidence="2" type="ORF">LCGC14_2733490</name>
</gene>
<feature type="domain" description="Calcineurin-like phosphoesterase" evidence="1">
    <location>
        <begin position="1"/>
        <end position="229"/>
    </location>
</feature>
<proteinExistence type="predicted"/>
<accession>A0A0F9BFJ7</accession>
<dbReference type="Pfam" id="PF00149">
    <property type="entry name" value="Metallophos"/>
    <property type="match status" value="1"/>
</dbReference>
<dbReference type="EMBL" id="LAZR01049548">
    <property type="protein sequence ID" value="KKK89399.1"/>
    <property type="molecule type" value="Genomic_DNA"/>
</dbReference>
<dbReference type="PANTHER" id="PTHR37523:SF1">
    <property type="entry name" value="CALCINEURIN-LIKE PHOSPHOESTERASE DOMAIN-CONTAINING PROTEIN"/>
    <property type="match status" value="1"/>
</dbReference>